<dbReference type="EMBL" id="KK583194">
    <property type="protein sequence ID" value="KDO32839.1"/>
    <property type="molecule type" value="Genomic_DNA"/>
</dbReference>
<dbReference type="OMA" id="YEATYEW"/>
<dbReference type="GO" id="GO:0031397">
    <property type="term" value="P:negative regulation of protein ubiquitination"/>
    <property type="evidence" value="ECO:0007669"/>
    <property type="project" value="TreeGrafter"/>
</dbReference>
<dbReference type="KEGG" id="spar:SPRG_02532"/>
<dbReference type="RefSeq" id="XP_012196494.1">
    <property type="nucleotide sequence ID" value="XM_012341104.1"/>
</dbReference>
<dbReference type="PANTHER" id="PTHR46472">
    <property type="entry name" value="NUCLEOREDOXIN"/>
    <property type="match status" value="1"/>
</dbReference>
<evidence type="ECO:0000256" key="3">
    <source>
        <dbReference type="ARBA" id="ARBA00022833"/>
    </source>
</evidence>
<dbReference type="InterPro" id="IPR000433">
    <property type="entry name" value="Znf_ZZ"/>
</dbReference>
<dbReference type="InterPro" id="IPR012336">
    <property type="entry name" value="Thioredoxin-like_fold"/>
</dbReference>
<dbReference type="GeneID" id="24125083"/>
<dbReference type="GO" id="GO:0008270">
    <property type="term" value="F:zinc ion binding"/>
    <property type="evidence" value="ECO:0007669"/>
    <property type="project" value="UniProtKB-KW"/>
</dbReference>
<organism evidence="5 6">
    <name type="scientific">Saprolegnia parasitica (strain CBS 223.65)</name>
    <dbReference type="NCBI Taxonomy" id="695850"/>
    <lineage>
        <taxon>Eukaryota</taxon>
        <taxon>Sar</taxon>
        <taxon>Stramenopiles</taxon>
        <taxon>Oomycota</taxon>
        <taxon>Saprolegniomycetes</taxon>
        <taxon>Saprolegniales</taxon>
        <taxon>Saprolegniaceae</taxon>
        <taxon>Saprolegnia</taxon>
    </lineage>
</organism>
<reference evidence="5 6" key="1">
    <citation type="journal article" date="2013" name="PLoS Genet.">
        <title>Distinctive expansion of potential virulence genes in the genome of the oomycete fish pathogen Saprolegnia parasitica.</title>
        <authorList>
            <person name="Jiang R.H."/>
            <person name="de Bruijn I."/>
            <person name="Haas B.J."/>
            <person name="Belmonte R."/>
            <person name="Lobach L."/>
            <person name="Christie J."/>
            <person name="van den Ackerveken G."/>
            <person name="Bottin A."/>
            <person name="Bulone V."/>
            <person name="Diaz-Moreno S.M."/>
            <person name="Dumas B."/>
            <person name="Fan L."/>
            <person name="Gaulin E."/>
            <person name="Govers F."/>
            <person name="Grenville-Briggs L.J."/>
            <person name="Horner N.R."/>
            <person name="Levin J.Z."/>
            <person name="Mammella M."/>
            <person name="Meijer H.J."/>
            <person name="Morris P."/>
            <person name="Nusbaum C."/>
            <person name="Oome S."/>
            <person name="Phillips A.J."/>
            <person name="van Rooyen D."/>
            <person name="Rzeszutek E."/>
            <person name="Saraiva M."/>
            <person name="Secombes C.J."/>
            <person name="Seidl M.F."/>
            <person name="Snel B."/>
            <person name="Stassen J.H."/>
            <person name="Sykes S."/>
            <person name="Tripathy S."/>
            <person name="van den Berg H."/>
            <person name="Vega-Arreguin J.C."/>
            <person name="Wawra S."/>
            <person name="Young S.K."/>
            <person name="Zeng Q."/>
            <person name="Dieguez-Uribeondo J."/>
            <person name="Russ C."/>
            <person name="Tyler B.M."/>
            <person name="van West P."/>
        </authorList>
    </citation>
    <scope>NUCLEOTIDE SEQUENCE [LARGE SCALE GENOMIC DNA]</scope>
    <source>
        <strain evidence="5 6">CBS 223.65</strain>
    </source>
</reference>
<dbReference type="PROSITE" id="PS51352">
    <property type="entry name" value="THIOREDOXIN_2"/>
    <property type="match status" value="1"/>
</dbReference>
<evidence type="ECO:0000259" key="4">
    <source>
        <dbReference type="PROSITE" id="PS51352"/>
    </source>
</evidence>
<dbReference type="Proteomes" id="UP000030745">
    <property type="component" value="Unassembled WGS sequence"/>
</dbReference>
<keyword evidence="1" id="KW-0479">Metal-binding</keyword>
<dbReference type="GO" id="GO:0004791">
    <property type="term" value="F:thioredoxin-disulfide reductase (NADPH) activity"/>
    <property type="evidence" value="ECO:0007669"/>
    <property type="project" value="TreeGrafter"/>
</dbReference>
<dbReference type="InterPro" id="IPR036249">
    <property type="entry name" value="Thioredoxin-like_sf"/>
</dbReference>
<dbReference type="Pfam" id="PF00569">
    <property type="entry name" value="ZZ"/>
    <property type="match status" value="1"/>
</dbReference>
<dbReference type="SMART" id="SM00291">
    <property type="entry name" value="ZnF_ZZ"/>
    <property type="match status" value="1"/>
</dbReference>
<proteinExistence type="predicted"/>
<dbReference type="OrthoDB" id="409136at2759"/>
<dbReference type="InterPro" id="IPR013766">
    <property type="entry name" value="Thioredoxin_domain"/>
</dbReference>
<dbReference type="AlphaFoldDB" id="A0A067CQ72"/>
<dbReference type="PANTHER" id="PTHR46472:SF1">
    <property type="entry name" value="NUCLEOREDOXIN"/>
    <property type="match status" value="1"/>
</dbReference>
<dbReference type="Gene3D" id="3.40.30.10">
    <property type="entry name" value="Glutaredoxin"/>
    <property type="match status" value="2"/>
</dbReference>
<dbReference type="GO" id="GO:0005634">
    <property type="term" value="C:nucleus"/>
    <property type="evidence" value="ECO:0007669"/>
    <property type="project" value="TreeGrafter"/>
</dbReference>
<dbReference type="InterPro" id="IPR043145">
    <property type="entry name" value="Znf_ZZ_sf"/>
</dbReference>
<dbReference type="GO" id="GO:0030178">
    <property type="term" value="P:negative regulation of Wnt signaling pathway"/>
    <property type="evidence" value="ECO:0007669"/>
    <property type="project" value="TreeGrafter"/>
</dbReference>
<dbReference type="SUPFAM" id="SSF57850">
    <property type="entry name" value="RING/U-box"/>
    <property type="match status" value="1"/>
</dbReference>
<evidence type="ECO:0000256" key="2">
    <source>
        <dbReference type="ARBA" id="ARBA00022771"/>
    </source>
</evidence>
<dbReference type="VEuPathDB" id="FungiDB:SPRG_02532"/>
<keyword evidence="6" id="KW-1185">Reference proteome</keyword>
<dbReference type="Gene3D" id="3.30.60.90">
    <property type="match status" value="1"/>
</dbReference>
<keyword evidence="3" id="KW-0862">Zinc</keyword>
<evidence type="ECO:0000256" key="1">
    <source>
        <dbReference type="ARBA" id="ARBA00022723"/>
    </source>
</evidence>
<evidence type="ECO:0000313" key="5">
    <source>
        <dbReference type="EMBL" id="KDO32839.1"/>
    </source>
</evidence>
<keyword evidence="2" id="KW-0863">Zinc-finger</keyword>
<protein>
    <recommendedName>
        <fullName evidence="4">Thioredoxin domain-containing protein</fullName>
    </recommendedName>
</protein>
<gene>
    <name evidence="5" type="ORF">SPRG_02532</name>
</gene>
<dbReference type="SUPFAM" id="SSF52833">
    <property type="entry name" value="Thioredoxin-like"/>
    <property type="match status" value="2"/>
</dbReference>
<feature type="domain" description="Thioredoxin" evidence="4">
    <location>
        <begin position="68"/>
        <end position="211"/>
    </location>
</feature>
<sequence length="505" mass="54917">MASTLVDLVGPTLLRNGAPRTDIVVDQAAYEATYEWRHVCDICGEKIVGARYACDQDDNFDVCRACHAAASTPERTFTEAPIPSKPVPRMKESVATASALEKKTVLLYFGAQACASCRAFTPSLVDYYTRPHAQLELEIVYVSGDSDDATANEAFDAMPWLAVPFLDTARKASLAQRYHVHGTPTLVVLDPTGATINANVQDKVWVDPQGLAFPYAPKTLQDMLGSDVVGNDGHTEALLLESMQHKTLVLYFAAATAKAPTDDFMTHLAATYAVSKNSSLLDVLYISADDTREEYDAMVASMPWRALPYDVAASALTELADAYNVESLPAALVLGPGPDRPVINKDAIGAIASKSAFPWPAHSVVDLRFGPSANGYALTSKPTLVTFCNMLEADALAAHKAEVSILAAEAEPHQPACSDHGCSHDTDGPSMLFFVSTTKDDWLRVKVHEMAGLEEDTCGDQPRAILLDMQHRRFLVHRQIDGASLRDVLARFHDHTLEMQPMHLD</sequence>
<evidence type="ECO:0000313" key="6">
    <source>
        <dbReference type="Proteomes" id="UP000030745"/>
    </source>
</evidence>
<accession>A0A067CQ72</accession>
<name>A0A067CQ72_SAPPC</name>
<dbReference type="Pfam" id="PF13905">
    <property type="entry name" value="Thioredoxin_8"/>
    <property type="match status" value="2"/>
</dbReference>